<organism evidence="2 3">
    <name type="scientific">Porcincola intestinalis</name>
    <dbReference type="NCBI Taxonomy" id="2606632"/>
    <lineage>
        <taxon>Bacteria</taxon>
        <taxon>Bacillati</taxon>
        <taxon>Bacillota</taxon>
        <taxon>Clostridia</taxon>
        <taxon>Lachnospirales</taxon>
        <taxon>Lachnospiraceae</taxon>
        <taxon>Porcincola</taxon>
    </lineage>
</organism>
<evidence type="ECO:0000256" key="1">
    <source>
        <dbReference type="SAM" id="Phobius"/>
    </source>
</evidence>
<dbReference type="Proteomes" id="UP000481852">
    <property type="component" value="Unassembled WGS sequence"/>
</dbReference>
<keyword evidence="1" id="KW-0812">Transmembrane</keyword>
<keyword evidence="1" id="KW-0472">Membrane</keyword>
<dbReference type="EMBL" id="VULZ01000029">
    <property type="protein sequence ID" value="MSS16160.1"/>
    <property type="molecule type" value="Genomic_DNA"/>
</dbReference>
<reference evidence="2 3" key="1">
    <citation type="submission" date="2019-08" db="EMBL/GenBank/DDBJ databases">
        <title>In-depth cultivation of the pig gut microbiome towards novel bacterial diversity and tailored functional studies.</title>
        <authorList>
            <person name="Wylensek D."/>
            <person name="Hitch T.C.A."/>
            <person name="Clavel T."/>
        </authorList>
    </citation>
    <scope>NUCLEOTIDE SEQUENCE [LARGE SCALE GENOMIC DNA]</scope>
    <source>
        <strain evidence="2 3">Oil+RF-744-WCA-WT-11</strain>
    </source>
</reference>
<proteinExistence type="predicted"/>
<dbReference type="RefSeq" id="WP_154527590.1">
    <property type="nucleotide sequence ID" value="NZ_VULZ01000029.1"/>
</dbReference>
<feature type="transmembrane region" description="Helical" evidence="1">
    <location>
        <begin position="6"/>
        <end position="24"/>
    </location>
</feature>
<gene>
    <name evidence="2" type="ORF">FYJ35_14200</name>
</gene>
<accession>A0A6L5X7B3</accession>
<comment type="caution">
    <text evidence="2">The sequence shown here is derived from an EMBL/GenBank/DDBJ whole genome shotgun (WGS) entry which is preliminary data.</text>
</comment>
<dbReference type="AlphaFoldDB" id="A0A6L5X7B3"/>
<name>A0A6L5X7B3_9FIRM</name>
<protein>
    <submittedName>
        <fullName evidence="2">Uncharacterized protein</fullName>
    </submittedName>
</protein>
<keyword evidence="3" id="KW-1185">Reference proteome</keyword>
<evidence type="ECO:0000313" key="2">
    <source>
        <dbReference type="EMBL" id="MSS16160.1"/>
    </source>
</evidence>
<keyword evidence="1" id="KW-1133">Transmembrane helix</keyword>
<sequence length="131" mass="15348">MEFWQTLLGGILGGGVFGFIQFLITRHDTKKGKDNKVIQAIEKINDHLTELDERMAKERADDSRRNIIIFDDEIRRKLGHSEESFNQVNEDITHYIEYCRSHANYQNSKAVSAIQNIRETYKQVKKEDSFI</sequence>
<evidence type="ECO:0000313" key="3">
    <source>
        <dbReference type="Proteomes" id="UP000481852"/>
    </source>
</evidence>